<gene>
    <name evidence="3" type="ORF">GSLYS_00011964001</name>
</gene>
<feature type="signal peptide" evidence="2">
    <location>
        <begin position="1"/>
        <end position="21"/>
    </location>
</feature>
<organism evidence="3 4">
    <name type="scientific">Lymnaea stagnalis</name>
    <name type="common">Great pond snail</name>
    <name type="synonym">Helix stagnalis</name>
    <dbReference type="NCBI Taxonomy" id="6523"/>
    <lineage>
        <taxon>Eukaryota</taxon>
        <taxon>Metazoa</taxon>
        <taxon>Spiralia</taxon>
        <taxon>Lophotrochozoa</taxon>
        <taxon>Mollusca</taxon>
        <taxon>Gastropoda</taxon>
        <taxon>Heterobranchia</taxon>
        <taxon>Euthyneura</taxon>
        <taxon>Panpulmonata</taxon>
        <taxon>Hygrophila</taxon>
        <taxon>Lymnaeoidea</taxon>
        <taxon>Lymnaeidae</taxon>
        <taxon>Lymnaea</taxon>
    </lineage>
</organism>
<name>A0AAV2HYL9_LYMST</name>
<evidence type="ECO:0000256" key="2">
    <source>
        <dbReference type="SAM" id="SignalP"/>
    </source>
</evidence>
<reference evidence="3 4" key="1">
    <citation type="submission" date="2024-04" db="EMBL/GenBank/DDBJ databases">
        <authorList>
            <consortium name="Genoscope - CEA"/>
            <person name="William W."/>
        </authorList>
    </citation>
    <scope>NUCLEOTIDE SEQUENCE [LARGE SCALE GENOMIC DNA]</scope>
</reference>
<keyword evidence="2" id="KW-0732">Signal</keyword>
<sequence length="675" mass="72966">MGSVLLVCYSLVTLLVCSSWTQNTTSPAYPPDGQDTDFSETLDPARRATTSVPSANSAPYSTPAANVPSITPTHSTTQNSVFTNPTQHDAMTNPTHPSATTNPTNYILSNATPYRVTAASSTPRASTKNTDSRDSLAQNTGSADGRSSASSVQEDPVWLRCLGQVTRLGSSNESSVVSVLTNWCQNNETVVDCLSRDFAGAALDNPLDFFINLTFSEDQLRDKSVAVCSAFLDRKDQLGCAVPVNDSRVTQCLATLSSGLVHVFGLHREKNLPTELLREVACDVTLQTTLCLRDTLSGCDDEVQTTLINYYSLFSNESCIAKRGQDNNGLNQPETVVAKCAKEAAHSVLTTQPDPVTLLDFLILGIRTDCQTFPTRYACYHRELDNITNFRDFWLSLTFDYDNAMASQKAYCGKIESQVISKVTEECFNQSHPKLARCEIAFGRELEAIREEWFNNSDLDGLELQKLACRTTLSRAACLDNAMQPCGLDVARVMAVSEMAILPDICRRLLVPEQQPPPNGTGDPSDDLNAAVSGTGDPSGDVNAAPAGTGDPSEDPNAALSGTGTGDNQDVEEGQLRNNELPHSVSKGDPSSSREGKEQPPVGDNSRLNNSLYAPSDDASLNNGGHAPHPNMIQNEPMKHQTNETVSSNHHENNSGYVQLNVCLITTGVWLALHF</sequence>
<feature type="region of interest" description="Disordered" evidence="1">
    <location>
        <begin position="512"/>
        <end position="635"/>
    </location>
</feature>
<dbReference type="AlphaFoldDB" id="A0AAV2HYL9"/>
<feature type="chain" id="PRO_5044010619" evidence="2">
    <location>
        <begin position="22"/>
        <end position="675"/>
    </location>
</feature>
<protein>
    <submittedName>
        <fullName evidence="3">Uncharacterized protein</fullName>
    </submittedName>
</protein>
<keyword evidence="4" id="KW-1185">Reference proteome</keyword>
<proteinExistence type="predicted"/>
<feature type="region of interest" description="Disordered" evidence="1">
    <location>
        <begin position="116"/>
        <end position="151"/>
    </location>
</feature>
<evidence type="ECO:0000313" key="4">
    <source>
        <dbReference type="Proteomes" id="UP001497497"/>
    </source>
</evidence>
<feature type="compositionally biased region" description="Polar residues" evidence="1">
    <location>
        <begin position="606"/>
        <end position="623"/>
    </location>
</feature>
<evidence type="ECO:0000256" key="1">
    <source>
        <dbReference type="SAM" id="MobiDB-lite"/>
    </source>
</evidence>
<accession>A0AAV2HYL9</accession>
<dbReference type="EMBL" id="CAXITT010000287">
    <property type="protein sequence ID" value="CAL1538143.1"/>
    <property type="molecule type" value="Genomic_DNA"/>
</dbReference>
<feature type="compositionally biased region" description="Polar residues" evidence="1">
    <location>
        <begin position="48"/>
        <end position="102"/>
    </location>
</feature>
<evidence type="ECO:0000313" key="3">
    <source>
        <dbReference type="EMBL" id="CAL1538143.1"/>
    </source>
</evidence>
<comment type="caution">
    <text evidence="3">The sequence shown here is derived from an EMBL/GenBank/DDBJ whole genome shotgun (WGS) entry which is preliminary data.</text>
</comment>
<feature type="region of interest" description="Disordered" evidence="1">
    <location>
        <begin position="45"/>
        <end position="102"/>
    </location>
</feature>
<dbReference type="Proteomes" id="UP001497497">
    <property type="component" value="Unassembled WGS sequence"/>
</dbReference>